<proteinExistence type="predicted"/>
<comment type="caution">
    <text evidence="1">The sequence shown here is derived from an EMBL/GenBank/DDBJ whole genome shotgun (WGS) entry which is preliminary data.</text>
</comment>
<evidence type="ECO:0000313" key="1">
    <source>
        <dbReference type="EMBL" id="KAK4709678.1"/>
    </source>
</evidence>
<sequence>MPSESSWTSFFFLIFRVGHKGPNAFRFHLESTSLSTEILMSRSLEANAGWKLSHKSLKRPKLVVYMLYTTIYIDIRVKMLKCRLKTEMQVYRSPKNGLYIFVHTDLQVLDDDIQEYTA</sequence>
<keyword evidence="2" id="KW-1185">Reference proteome</keyword>
<accession>A0AAV9K9W4</accession>
<dbReference type="Proteomes" id="UP001311915">
    <property type="component" value="Unassembled WGS sequence"/>
</dbReference>
<gene>
    <name evidence="1" type="ORF">R3W88_004191</name>
</gene>
<dbReference type="AlphaFoldDB" id="A0AAV9K9W4"/>
<reference evidence="1 2" key="1">
    <citation type="submission" date="2023-10" db="EMBL/GenBank/DDBJ databases">
        <title>Genome-Wide Identification Analysis in wild type Solanum Pinnatisectum Reveals Some Genes Defensing Phytophthora Infestans.</title>
        <authorList>
            <person name="Sun C."/>
        </authorList>
    </citation>
    <scope>NUCLEOTIDE SEQUENCE [LARGE SCALE GENOMIC DNA]</scope>
    <source>
        <strain evidence="1">LQN</strain>
        <tissue evidence="1">Leaf</tissue>
    </source>
</reference>
<name>A0AAV9K9W4_9SOLN</name>
<dbReference type="EMBL" id="JAWPEI010000011">
    <property type="protein sequence ID" value="KAK4709678.1"/>
    <property type="molecule type" value="Genomic_DNA"/>
</dbReference>
<organism evidence="1 2">
    <name type="scientific">Solanum pinnatisectum</name>
    <name type="common">tansyleaf nightshade</name>
    <dbReference type="NCBI Taxonomy" id="50273"/>
    <lineage>
        <taxon>Eukaryota</taxon>
        <taxon>Viridiplantae</taxon>
        <taxon>Streptophyta</taxon>
        <taxon>Embryophyta</taxon>
        <taxon>Tracheophyta</taxon>
        <taxon>Spermatophyta</taxon>
        <taxon>Magnoliopsida</taxon>
        <taxon>eudicotyledons</taxon>
        <taxon>Gunneridae</taxon>
        <taxon>Pentapetalae</taxon>
        <taxon>asterids</taxon>
        <taxon>lamiids</taxon>
        <taxon>Solanales</taxon>
        <taxon>Solanaceae</taxon>
        <taxon>Solanoideae</taxon>
        <taxon>Solaneae</taxon>
        <taxon>Solanum</taxon>
    </lineage>
</organism>
<evidence type="ECO:0000313" key="2">
    <source>
        <dbReference type="Proteomes" id="UP001311915"/>
    </source>
</evidence>
<protein>
    <submittedName>
        <fullName evidence="1">Uncharacterized protein</fullName>
    </submittedName>
</protein>